<dbReference type="RefSeq" id="WP_146215340.1">
    <property type="nucleotide sequence ID" value="NZ_QJJM01000006.1"/>
</dbReference>
<proteinExistence type="predicted"/>
<comment type="caution">
    <text evidence="1">The sequence shown here is derived from an EMBL/GenBank/DDBJ whole genome shotgun (WGS) entry which is preliminary data.</text>
</comment>
<reference evidence="1 2" key="1">
    <citation type="submission" date="2018-05" db="EMBL/GenBank/DDBJ databases">
        <title>Genomic Encyclopedia of Type Strains, Phase IV (KMG-IV): sequencing the most valuable type-strain genomes for metagenomic binning, comparative biology and taxonomic classification.</title>
        <authorList>
            <person name="Goeker M."/>
        </authorList>
    </citation>
    <scope>NUCLEOTIDE SEQUENCE [LARGE SCALE GENOMIC DNA]</scope>
    <source>
        <strain evidence="1 2">DSM 3183</strain>
    </source>
</reference>
<accession>A0A2V3V2W2</accession>
<dbReference type="OrthoDB" id="475207at2"/>
<dbReference type="EMBL" id="QJJM01000006">
    <property type="protein sequence ID" value="PXW76083.1"/>
    <property type="molecule type" value="Genomic_DNA"/>
</dbReference>
<sequence length="104" mass="10687">MSSEISRNVFLSILAVDSYNRGYGQGILGLSPSGNIGNATIEFQSRVSPESGEVGAGFYAIAYDMTGVAGFSAGQTVIAYRGTDANLADRCGTGKDGCNGASYL</sequence>
<name>A0A2V3V2W2_9SPHN</name>
<dbReference type="Proteomes" id="UP000248014">
    <property type="component" value="Unassembled WGS sequence"/>
</dbReference>
<keyword evidence="2" id="KW-1185">Reference proteome</keyword>
<gene>
    <name evidence="1" type="ORF">C7451_106249</name>
</gene>
<evidence type="ECO:0000313" key="1">
    <source>
        <dbReference type="EMBL" id="PXW76083.1"/>
    </source>
</evidence>
<evidence type="ECO:0000313" key="2">
    <source>
        <dbReference type="Proteomes" id="UP000248014"/>
    </source>
</evidence>
<organism evidence="1 2">
    <name type="scientific">Blastomonas natatoria</name>
    <dbReference type="NCBI Taxonomy" id="34015"/>
    <lineage>
        <taxon>Bacteria</taxon>
        <taxon>Pseudomonadati</taxon>
        <taxon>Pseudomonadota</taxon>
        <taxon>Alphaproteobacteria</taxon>
        <taxon>Sphingomonadales</taxon>
        <taxon>Sphingomonadaceae</taxon>
        <taxon>Blastomonas</taxon>
    </lineage>
</organism>
<protein>
    <submittedName>
        <fullName evidence="1">Uncharacterized protein</fullName>
    </submittedName>
</protein>
<dbReference type="AlphaFoldDB" id="A0A2V3V2W2"/>